<protein>
    <recommendedName>
        <fullName evidence="4">Secreted protein</fullName>
    </recommendedName>
</protein>
<reference evidence="2 3" key="1">
    <citation type="submission" date="2023-09" db="EMBL/GenBank/DDBJ databases">
        <title>Multi-omics analysis of a traditional fermented food reveals byproduct-associated fungal strains for waste-to-food upcycling.</title>
        <authorList>
            <consortium name="Lawrence Berkeley National Laboratory"/>
            <person name="Rekdal V.M."/>
            <person name="Villalobos-Escobedo J.M."/>
            <person name="Rodriguez-Valeron N."/>
            <person name="Garcia M.O."/>
            <person name="Vasquez D.P."/>
            <person name="Damayanti I."/>
            <person name="Sorensen P.M."/>
            <person name="Baidoo E.E."/>
            <person name="De Carvalho A.C."/>
            <person name="Riley R."/>
            <person name="Lipzen A."/>
            <person name="He G."/>
            <person name="Yan M."/>
            <person name="Haridas S."/>
            <person name="Daum C."/>
            <person name="Yoshinaga Y."/>
            <person name="Ng V."/>
            <person name="Grigoriev I.V."/>
            <person name="Munk R."/>
            <person name="Nuraida L."/>
            <person name="Wijaya C.H."/>
            <person name="Morales P.-C."/>
            <person name="Keasling J.D."/>
        </authorList>
    </citation>
    <scope>NUCLEOTIDE SEQUENCE [LARGE SCALE GENOMIC DNA]</scope>
    <source>
        <strain evidence="2 3">FGSC 2613</strain>
    </source>
</reference>
<name>A0ABR3D3Y5_NEUIN</name>
<evidence type="ECO:0008006" key="4">
    <source>
        <dbReference type="Google" id="ProtNLM"/>
    </source>
</evidence>
<gene>
    <name evidence="2" type="ORF">QR685DRAFT_358479</name>
</gene>
<keyword evidence="1" id="KW-0732">Signal</keyword>
<keyword evidence="3" id="KW-1185">Reference proteome</keyword>
<evidence type="ECO:0000313" key="2">
    <source>
        <dbReference type="EMBL" id="KAL0467409.1"/>
    </source>
</evidence>
<comment type="caution">
    <text evidence="2">The sequence shown here is derived from an EMBL/GenBank/DDBJ whole genome shotgun (WGS) entry which is preliminary data.</text>
</comment>
<evidence type="ECO:0000313" key="3">
    <source>
        <dbReference type="Proteomes" id="UP001451303"/>
    </source>
</evidence>
<dbReference type="EMBL" id="JAVLET010000009">
    <property type="protein sequence ID" value="KAL0467409.1"/>
    <property type="molecule type" value="Genomic_DNA"/>
</dbReference>
<proteinExistence type="predicted"/>
<sequence length="78" mass="8950">MYLNRLFVLSVGSSVCASICLASVQMSIYRHENPKAKQGCTKKLAQRQLQREENRIQSVFFFFLDNPMSIKPLQIPVT</sequence>
<organism evidence="2 3">
    <name type="scientific">Neurospora intermedia</name>
    <dbReference type="NCBI Taxonomy" id="5142"/>
    <lineage>
        <taxon>Eukaryota</taxon>
        <taxon>Fungi</taxon>
        <taxon>Dikarya</taxon>
        <taxon>Ascomycota</taxon>
        <taxon>Pezizomycotina</taxon>
        <taxon>Sordariomycetes</taxon>
        <taxon>Sordariomycetidae</taxon>
        <taxon>Sordariales</taxon>
        <taxon>Sordariaceae</taxon>
        <taxon>Neurospora</taxon>
    </lineage>
</organism>
<evidence type="ECO:0000256" key="1">
    <source>
        <dbReference type="SAM" id="SignalP"/>
    </source>
</evidence>
<dbReference type="Proteomes" id="UP001451303">
    <property type="component" value="Unassembled WGS sequence"/>
</dbReference>
<feature type="chain" id="PRO_5046033357" description="Secreted protein" evidence="1">
    <location>
        <begin position="23"/>
        <end position="78"/>
    </location>
</feature>
<accession>A0ABR3D3Y5</accession>
<feature type="signal peptide" evidence="1">
    <location>
        <begin position="1"/>
        <end position="22"/>
    </location>
</feature>